<sequence>VSDEQLAAQAAADARAALRGGQWLLSAYAPFKEKANLPGLRDVSPEEARLAVYEARANNTLDQTITQFNNLLQEAKSKHEQLLQPSPSLVSTLRCLYRGEPVAAPFANTQNNSTASSLFRSAAQSNSVFGQSSASVFATPTENVAAKSIFAQANQNVFGGTQQQSNPSSIFASASQQLFGPPAPTPTFGQQNPAFGGAQSANVFQKQEAPSQSVFGQNNSVFNQQNSNNSFAQNPSNVLAQANANSFFGQQPPAAAPSVFGSGAAGVGAGAGAGGAAGAYSAADELSAEELASFSAAEFTLGLVPERAPPRELCV</sequence>
<dbReference type="EMBL" id="JAHIBW010000194">
    <property type="protein sequence ID" value="KAG7294761.1"/>
    <property type="molecule type" value="Genomic_DNA"/>
</dbReference>
<dbReference type="InterPro" id="IPR051767">
    <property type="entry name" value="Nucleoporin_NUP42"/>
</dbReference>
<evidence type="ECO:0000256" key="1">
    <source>
        <dbReference type="ARBA" id="ARBA00004123"/>
    </source>
</evidence>
<feature type="non-terminal residue" evidence="3">
    <location>
        <position position="1"/>
    </location>
</feature>
<name>A0ABQ7PP42_PLUXY</name>
<comment type="caution">
    <text evidence="3">The sequence shown here is derived from an EMBL/GenBank/DDBJ whole genome shotgun (WGS) entry which is preliminary data.</text>
</comment>
<dbReference type="PANTHER" id="PTHR46527">
    <property type="entry name" value="NUCLEOPORIN-LIKE PROTEIN 2"/>
    <property type="match status" value="1"/>
</dbReference>
<proteinExistence type="predicted"/>
<reference evidence="3 4" key="1">
    <citation type="submission" date="2021-06" db="EMBL/GenBank/DDBJ databases">
        <title>A haploid diamondback moth (Plutella xylostella L.) genome assembly resolves 31 chromosomes and identifies a diamide resistance mutation.</title>
        <authorList>
            <person name="Ward C.M."/>
            <person name="Perry K.D."/>
            <person name="Baker G."/>
            <person name="Powis K."/>
            <person name="Heckel D.G."/>
            <person name="Baxter S.W."/>
        </authorList>
    </citation>
    <scope>NUCLEOTIDE SEQUENCE [LARGE SCALE GENOMIC DNA]</scope>
    <source>
        <strain evidence="3 4">LV</strain>
        <tissue evidence="3">Single pupa</tissue>
    </source>
</reference>
<gene>
    <name evidence="3" type="ORF">JYU34_022871</name>
</gene>
<evidence type="ECO:0000313" key="4">
    <source>
        <dbReference type="Proteomes" id="UP000823941"/>
    </source>
</evidence>
<dbReference type="Proteomes" id="UP000823941">
    <property type="component" value="Unassembled WGS sequence"/>
</dbReference>
<keyword evidence="4" id="KW-1185">Reference proteome</keyword>
<organism evidence="3 4">
    <name type="scientific">Plutella xylostella</name>
    <name type="common">Diamondback moth</name>
    <name type="synonym">Plutella maculipennis</name>
    <dbReference type="NCBI Taxonomy" id="51655"/>
    <lineage>
        <taxon>Eukaryota</taxon>
        <taxon>Metazoa</taxon>
        <taxon>Ecdysozoa</taxon>
        <taxon>Arthropoda</taxon>
        <taxon>Hexapoda</taxon>
        <taxon>Insecta</taxon>
        <taxon>Pterygota</taxon>
        <taxon>Neoptera</taxon>
        <taxon>Endopterygota</taxon>
        <taxon>Lepidoptera</taxon>
        <taxon>Glossata</taxon>
        <taxon>Ditrysia</taxon>
        <taxon>Yponomeutoidea</taxon>
        <taxon>Plutellidae</taxon>
        <taxon>Plutella</taxon>
    </lineage>
</organism>
<accession>A0ABQ7PP42</accession>
<keyword evidence="2" id="KW-0539">Nucleus</keyword>
<evidence type="ECO:0000313" key="3">
    <source>
        <dbReference type="EMBL" id="KAG7294761.1"/>
    </source>
</evidence>
<protein>
    <submittedName>
        <fullName evidence="3">Uncharacterized protein</fullName>
    </submittedName>
</protein>
<dbReference type="PANTHER" id="PTHR46527:SF1">
    <property type="entry name" value="NUCLEOPORIN NUP42"/>
    <property type="match status" value="1"/>
</dbReference>
<evidence type="ECO:0000256" key="2">
    <source>
        <dbReference type="ARBA" id="ARBA00023242"/>
    </source>
</evidence>
<comment type="subcellular location">
    <subcellularLocation>
        <location evidence="1">Nucleus</location>
    </subcellularLocation>
</comment>